<keyword evidence="3" id="KW-1185">Reference proteome</keyword>
<name>A0A6I6SKE8_9GAMM</name>
<proteinExistence type="predicted"/>
<sequence>MKGSHNSSDDGSSTKETHGSGSCGDPCHHVRRELDEAREEIAHLKRTLHRIQQVAEWATGEPA</sequence>
<dbReference type="KEGG" id="htx:EKK97_04845"/>
<dbReference type="RefSeq" id="WP_159549749.1">
    <property type="nucleotide sequence ID" value="NZ_CP035042.1"/>
</dbReference>
<evidence type="ECO:0000313" key="2">
    <source>
        <dbReference type="EMBL" id="QHC49076.1"/>
    </source>
</evidence>
<gene>
    <name evidence="2" type="ORF">EKK97_04845</name>
</gene>
<feature type="compositionally biased region" description="Polar residues" evidence="1">
    <location>
        <begin position="1"/>
        <end position="11"/>
    </location>
</feature>
<reference evidence="2 3" key="1">
    <citation type="submission" date="2019-01" db="EMBL/GenBank/DDBJ databases">
        <title>Complete genome of a denitifying bacterium Halomons sp. BC-M4-5.</title>
        <authorList>
            <person name="Wang L."/>
            <person name="Shao Z."/>
        </authorList>
    </citation>
    <scope>NUCLEOTIDE SEQUENCE [LARGE SCALE GENOMIC DNA]</scope>
    <source>
        <strain evidence="2 3">BC-M4-5</strain>
    </source>
</reference>
<dbReference type="Proteomes" id="UP000464013">
    <property type="component" value="Chromosome"/>
</dbReference>
<organism evidence="2 3">
    <name type="scientific">Billgrantia tianxiuensis</name>
    <dbReference type="NCBI Taxonomy" id="2497861"/>
    <lineage>
        <taxon>Bacteria</taxon>
        <taxon>Pseudomonadati</taxon>
        <taxon>Pseudomonadota</taxon>
        <taxon>Gammaproteobacteria</taxon>
        <taxon>Oceanospirillales</taxon>
        <taxon>Halomonadaceae</taxon>
        <taxon>Billgrantia</taxon>
    </lineage>
</organism>
<dbReference type="AlphaFoldDB" id="A0A6I6SKE8"/>
<evidence type="ECO:0000313" key="3">
    <source>
        <dbReference type="Proteomes" id="UP000464013"/>
    </source>
</evidence>
<accession>A0A6I6SKE8</accession>
<dbReference type="EMBL" id="CP035042">
    <property type="protein sequence ID" value="QHC49076.1"/>
    <property type="molecule type" value="Genomic_DNA"/>
</dbReference>
<feature type="region of interest" description="Disordered" evidence="1">
    <location>
        <begin position="1"/>
        <end position="28"/>
    </location>
</feature>
<evidence type="ECO:0000256" key="1">
    <source>
        <dbReference type="SAM" id="MobiDB-lite"/>
    </source>
</evidence>
<protein>
    <submittedName>
        <fullName evidence="2">Uncharacterized protein</fullName>
    </submittedName>
</protein>